<proteinExistence type="predicted"/>
<evidence type="ECO:0000313" key="2">
    <source>
        <dbReference type="Proteomes" id="UP000447434"/>
    </source>
</evidence>
<evidence type="ECO:0000313" key="1">
    <source>
        <dbReference type="EMBL" id="KAE9598448.1"/>
    </source>
</evidence>
<name>A0A6A4PDG9_LUPAL</name>
<accession>A0A6A4PDG9</accession>
<dbReference type="AlphaFoldDB" id="A0A6A4PDG9"/>
<reference evidence="2" key="1">
    <citation type="journal article" date="2020" name="Nat. Commun.">
        <title>Genome sequence of the cluster root forming white lupin.</title>
        <authorList>
            <person name="Hufnagel B."/>
            <person name="Marques A."/>
            <person name="Soriano A."/>
            <person name="Marques L."/>
            <person name="Divol F."/>
            <person name="Doumas P."/>
            <person name="Sallet E."/>
            <person name="Mancinotti D."/>
            <person name="Carrere S."/>
            <person name="Marande W."/>
            <person name="Arribat S."/>
            <person name="Keller J."/>
            <person name="Huneau C."/>
            <person name="Blein T."/>
            <person name="Aime D."/>
            <person name="Laguerre M."/>
            <person name="Taylor J."/>
            <person name="Schubert V."/>
            <person name="Nelson M."/>
            <person name="Geu-Flores F."/>
            <person name="Crespi M."/>
            <person name="Gallardo-Guerrero K."/>
            <person name="Delaux P.-M."/>
            <person name="Salse J."/>
            <person name="Berges H."/>
            <person name="Guyot R."/>
            <person name="Gouzy J."/>
            <person name="Peret B."/>
        </authorList>
    </citation>
    <scope>NUCLEOTIDE SEQUENCE [LARGE SCALE GENOMIC DNA]</scope>
    <source>
        <strain evidence="2">cv. Amiga</strain>
    </source>
</reference>
<keyword evidence="2" id="KW-1185">Reference proteome</keyword>
<comment type="caution">
    <text evidence="1">The sequence shown here is derived from an EMBL/GenBank/DDBJ whole genome shotgun (WGS) entry which is preliminary data.</text>
</comment>
<gene>
    <name evidence="1" type="ORF">Lalb_Chr15g0081091</name>
</gene>
<sequence length="53" mass="5918">MANNAMRSSLLWDGVIPLPRGLEESKRIHPSFPSYELVNNTIIFVSSSSNKVN</sequence>
<dbReference type="EMBL" id="WOCE01000015">
    <property type="protein sequence ID" value="KAE9598448.1"/>
    <property type="molecule type" value="Genomic_DNA"/>
</dbReference>
<dbReference type="Proteomes" id="UP000447434">
    <property type="component" value="Chromosome 15"/>
</dbReference>
<organism evidence="1 2">
    <name type="scientific">Lupinus albus</name>
    <name type="common">White lupine</name>
    <name type="synonym">Lupinus termis</name>
    <dbReference type="NCBI Taxonomy" id="3870"/>
    <lineage>
        <taxon>Eukaryota</taxon>
        <taxon>Viridiplantae</taxon>
        <taxon>Streptophyta</taxon>
        <taxon>Embryophyta</taxon>
        <taxon>Tracheophyta</taxon>
        <taxon>Spermatophyta</taxon>
        <taxon>Magnoliopsida</taxon>
        <taxon>eudicotyledons</taxon>
        <taxon>Gunneridae</taxon>
        <taxon>Pentapetalae</taxon>
        <taxon>rosids</taxon>
        <taxon>fabids</taxon>
        <taxon>Fabales</taxon>
        <taxon>Fabaceae</taxon>
        <taxon>Papilionoideae</taxon>
        <taxon>50 kb inversion clade</taxon>
        <taxon>genistoids sensu lato</taxon>
        <taxon>core genistoids</taxon>
        <taxon>Genisteae</taxon>
        <taxon>Lupinus</taxon>
    </lineage>
</organism>
<protein>
    <submittedName>
        <fullName evidence="1">Uncharacterized protein</fullName>
    </submittedName>
</protein>